<name>A0A1L7JN03_CLOBO</name>
<reference evidence="1" key="1">
    <citation type="submission" date="2016-05" db="EMBL/GenBank/DDBJ databases">
        <authorList>
            <person name="Lavstsen T."/>
            <person name="Jespersen J.S."/>
        </authorList>
    </citation>
    <scope>NUCLEOTIDE SEQUENCE</scope>
    <source>
        <strain evidence="1">CDC69096</strain>
        <plasmid evidence="1">pNPD8_2</plasmid>
    </source>
</reference>
<sequence>MVKRKRFFLSQKSPIDDIEPISSINKDIENMIKDSNIEDMIKMKNY</sequence>
<organism evidence="1">
    <name type="scientific">Clostridium botulinum</name>
    <dbReference type="NCBI Taxonomy" id="1491"/>
    <lineage>
        <taxon>Bacteria</taxon>
        <taxon>Bacillati</taxon>
        <taxon>Bacillota</taxon>
        <taxon>Clostridia</taxon>
        <taxon>Eubacteriales</taxon>
        <taxon>Clostridiaceae</taxon>
        <taxon>Clostridium</taxon>
    </lineage>
</organism>
<gene>
    <name evidence="1" type="ORF">NPD8_4280</name>
</gene>
<dbReference type="AlphaFoldDB" id="A0A1L7JN03"/>
<evidence type="ECO:0000313" key="1">
    <source>
        <dbReference type="EMBL" id="APU86962.1"/>
    </source>
</evidence>
<protein>
    <submittedName>
        <fullName evidence="1">Uncharacterized protein</fullName>
    </submittedName>
</protein>
<accession>A0A1L7JN03</accession>
<proteinExistence type="predicted"/>
<dbReference type="EMBL" id="CP015703">
    <property type="protein sequence ID" value="APU86962.1"/>
    <property type="molecule type" value="Genomic_DNA"/>
</dbReference>
<geneLocation type="plasmid" evidence="1">
    <name>pNPD8_2</name>
</geneLocation>
<keyword evidence="1" id="KW-0614">Plasmid</keyword>